<gene>
    <name evidence="2" type="primary">RvY_06958-1</name>
    <name evidence="2" type="synonym">RvY_06958.1</name>
    <name evidence="2" type="ORF">RvY_06958</name>
</gene>
<feature type="compositionally biased region" description="Basic and acidic residues" evidence="1">
    <location>
        <begin position="430"/>
        <end position="442"/>
    </location>
</feature>
<dbReference type="Proteomes" id="UP000186922">
    <property type="component" value="Unassembled WGS sequence"/>
</dbReference>
<feature type="compositionally biased region" description="Polar residues" evidence="1">
    <location>
        <begin position="187"/>
        <end position="196"/>
    </location>
</feature>
<name>A0A1D1V915_RAMVA</name>
<evidence type="ECO:0000313" key="3">
    <source>
        <dbReference type="Proteomes" id="UP000186922"/>
    </source>
</evidence>
<evidence type="ECO:0000256" key="1">
    <source>
        <dbReference type="SAM" id="MobiDB-lite"/>
    </source>
</evidence>
<organism evidence="2 3">
    <name type="scientific">Ramazzottius varieornatus</name>
    <name type="common">Water bear</name>
    <name type="synonym">Tardigrade</name>
    <dbReference type="NCBI Taxonomy" id="947166"/>
    <lineage>
        <taxon>Eukaryota</taxon>
        <taxon>Metazoa</taxon>
        <taxon>Ecdysozoa</taxon>
        <taxon>Tardigrada</taxon>
        <taxon>Eutardigrada</taxon>
        <taxon>Parachela</taxon>
        <taxon>Hypsibioidea</taxon>
        <taxon>Ramazzottiidae</taxon>
        <taxon>Ramazzottius</taxon>
    </lineage>
</organism>
<proteinExistence type="predicted"/>
<comment type="caution">
    <text evidence="2">The sequence shown here is derived from an EMBL/GenBank/DDBJ whole genome shotgun (WGS) entry which is preliminary data.</text>
</comment>
<keyword evidence="3" id="KW-1185">Reference proteome</keyword>
<accession>A0A1D1V915</accession>
<sequence length="448" mass="50050">MFSSSQAQSCGTTVYECETSHSTIGQMTDGYESEEWAAERTNGEPKPSAVDFSHLCRVLDPTESETTLWHKIVDRKTHIVLFFQVQYLSCKPRISKSVQITRGKLPGIREVLKPVVYLGDHELPASFVESTFGRCYLLSLDEISELLKLVECADVSQFEDQDGDGGSGQSRSKFELDPAAQRLTAILSQPSDASSSVRKRATKRAGSSSDYRSSDDGFGMLPQTSDGEEFLDEKSVQSEAQEEGDGDKFEVIPQLQSKQRFDYVRSKRGKSALRKITDKKRPRIGEVKLPFSKNPPADLFVLSSSFLKGGTNYWTQPGEGRIQLRPGYDVYVHQNVLEDLKSCYGPQKKKWSVYATHLVGHLIGGYDSYFRTKKPKEGVAQALGHDALNALCGHVTEVFNREICKSDILRVGNRALSGRAGRSRTVQIQETREPEDRSAENHEEPDET</sequence>
<reference evidence="2 3" key="1">
    <citation type="journal article" date="2016" name="Nat. Commun.">
        <title>Extremotolerant tardigrade genome and improved radiotolerance of human cultured cells by tardigrade-unique protein.</title>
        <authorList>
            <person name="Hashimoto T."/>
            <person name="Horikawa D.D."/>
            <person name="Saito Y."/>
            <person name="Kuwahara H."/>
            <person name="Kozuka-Hata H."/>
            <person name="Shin-I T."/>
            <person name="Minakuchi Y."/>
            <person name="Ohishi K."/>
            <person name="Motoyama A."/>
            <person name="Aizu T."/>
            <person name="Enomoto A."/>
            <person name="Kondo K."/>
            <person name="Tanaka S."/>
            <person name="Hara Y."/>
            <person name="Koshikawa S."/>
            <person name="Sagara H."/>
            <person name="Miura T."/>
            <person name="Yokobori S."/>
            <person name="Miyagawa K."/>
            <person name="Suzuki Y."/>
            <person name="Kubo T."/>
            <person name="Oyama M."/>
            <person name="Kohara Y."/>
            <person name="Fujiyama A."/>
            <person name="Arakawa K."/>
            <person name="Katayama T."/>
            <person name="Toyoda A."/>
            <person name="Kunieda T."/>
        </authorList>
    </citation>
    <scope>NUCLEOTIDE SEQUENCE [LARGE SCALE GENOMIC DNA]</scope>
    <source>
        <strain evidence="2 3">YOKOZUNA-1</strain>
    </source>
</reference>
<protein>
    <submittedName>
        <fullName evidence="2">Uncharacterized protein</fullName>
    </submittedName>
</protein>
<dbReference type="EMBL" id="BDGG01000003">
    <property type="protein sequence ID" value="GAU95323.1"/>
    <property type="molecule type" value="Genomic_DNA"/>
</dbReference>
<evidence type="ECO:0000313" key="2">
    <source>
        <dbReference type="EMBL" id="GAU95323.1"/>
    </source>
</evidence>
<feature type="region of interest" description="Disordered" evidence="1">
    <location>
        <begin position="420"/>
        <end position="448"/>
    </location>
</feature>
<feature type="region of interest" description="Disordered" evidence="1">
    <location>
        <begin position="187"/>
        <end position="250"/>
    </location>
</feature>
<dbReference type="AlphaFoldDB" id="A0A1D1V915"/>